<dbReference type="Gene3D" id="1.20.120.1530">
    <property type="match status" value="2"/>
</dbReference>
<proteinExistence type="inferred from homology"/>
<dbReference type="InterPro" id="IPR033479">
    <property type="entry name" value="dCache_1"/>
</dbReference>
<dbReference type="SUPFAM" id="SSF158472">
    <property type="entry name" value="HAMP domain-like"/>
    <property type="match status" value="1"/>
</dbReference>
<dbReference type="Gene3D" id="1.10.287.950">
    <property type="entry name" value="Methyl-accepting chemotaxis protein"/>
    <property type="match status" value="1"/>
</dbReference>
<feature type="domain" description="HAMP" evidence="11">
    <location>
        <begin position="533"/>
        <end position="579"/>
    </location>
</feature>
<dbReference type="Gene3D" id="3.30.450.20">
    <property type="entry name" value="PAS domain"/>
    <property type="match status" value="2"/>
</dbReference>
<evidence type="ECO:0000259" key="11">
    <source>
        <dbReference type="PROSITE" id="PS50885"/>
    </source>
</evidence>
<dbReference type="InterPro" id="IPR003660">
    <property type="entry name" value="HAMP_dom"/>
</dbReference>
<dbReference type="CDD" id="cd12913">
    <property type="entry name" value="PDC1_MCP_like"/>
    <property type="match status" value="1"/>
</dbReference>
<keyword evidence="8" id="KW-0807">Transducer</keyword>
<comment type="similarity">
    <text evidence="7">Belongs to the methyl-accepting chemotaxis (MCP) protein family.</text>
</comment>
<dbReference type="InterPro" id="IPR004089">
    <property type="entry name" value="MCPsignal_dom"/>
</dbReference>
<feature type="transmembrane region" description="Helical" evidence="9">
    <location>
        <begin position="21"/>
        <end position="42"/>
    </location>
</feature>
<keyword evidence="3" id="KW-0488">Methylation</keyword>
<evidence type="ECO:0000256" key="8">
    <source>
        <dbReference type="PROSITE-ProRule" id="PRU00284"/>
    </source>
</evidence>
<feature type="transmembrane region" description="Helical" evidence="9">
    <location>
        <begin position="321"/>
        <end position="344"/>
    </location>
</feature>
<accession>A0ABR5NFX9</accession>
<keyword evidence="6 9" id="KW-0472">Membrane</keyword>
<dbReference type="Pfam" id="PF00672">
    <property type="entry name" value="HAMP"/>
    <property type="match status" value="1"/>
</dbReference>
<keyword evidence="4 9" id="KW-0812">Transmembrane</keyword>
<feature type="domain" description="HAMP" evidence="11">
    <location>
        <begin position="346"/>
        <end position="398"/>
    </location>
</feature>
<evidence type="ECO:0000256" key="4">
    <source>
        <dbReference type="ARBA" id="ARBA00022692"/>
    </source>
</evidence>
<dbReference type="PANTHER" id="PTHR43531">
    <property type="entry name" value="PROTEIN ICFG"/>
    <property type="match status" value="1"/>
</dbReference>
<evidence type="ECO:0000313" key="13">
    <source>
        <dbReference type="Proteomes" id="UP000050902"/>
    </source>
</evidence>
<dbReference type="Pfam" id="PF18947">
    <property type="entry name" value="HAMP_2"/>
    <property type="match status" value="1"/>
</dbReference>
<dbReference type="InterPro" id="IPR051310">
    <property type="entry name" value="MCP_chemotaxis"/>
</dbReference>
<gene>
    <name evidence="12" type="ORF">ABB22_16765</name>
</gene>
<feature type="non-terminal residue" evidence="12">
    <location>
        <position position="705"/>
    </location>
</feature>
<evidence type="ECO:0000313" key="12">
    <source>
        <dbReference type="EMBL" id="KRG54132.1"/>
    </source>
</evidence>
<keyword evidence="2" id="KW-1003">Cell membrane</keyword>
<evidence type="ECO:0000256" key="2">
    <source>
        <dbReference type="ARBA" id="ARBA00022475"/>
    </source>
</evidence>
<dbReference type="Proteomes" id="UP000050902">
    <property type="component" value="Unassembled WGS sequence"/>
</dbReference>
<dbReference type="Pfam" id="PF02743">
    <property type="entry name" value="dCache_1"/>
    <property type="match status" value="1"/>
</dbReference>
<dbReference type="SMART" id="SM00283">
    <property type="entry name" value="MA"/>
    <property type="match status" value="1"/>
</dbReference>
<reference evidence="12 13" key="1">
    <citation type="submission" date="2015-05" db="EMBL/GenBank/DDBJ databases">
        <title>Genome sequencing and analysis of members of genus Stenotrophomonas.</title>
        <authorList>
            <person name="Patil P.P."/>
            <person name="Midha S."/>
            <person name="Patil P.B."/>
        </authorList>
    </citation>
    <scope>NUCLEOTIDE SEQUENCE [LARGE SCALE GENOMIC DNA]</scope>
    <source>
        <strain evidence="12 13">DSM 12575</strain>
    </source>
</reference>
<keyword evidence="5 9" id="KW-1133">Transmembrane helix</keyword>
<evidence type="ECO:0000256" key="6">
    <source>
        <dbReference type="ARBA" id="ARBA00023136"/>
    </source>
</evidence>
<evidence type="ECO:0000256" key="9">
    <source>
        <dbReference type="SAM" id="Phobius"/>
    </source>
</evidence>
<dbReference type="InterPro" id="IPR041395">
    <property type="entry name" value="McpB_HAMP_3rd"/>
</dbReference>
<keyword evidence="13" id="KW-1185">Reference proteome</keyword>
<sequence length="705" mass="75617">MSASSHRSSSGERKSSVATRLMLGIALIALAAFGLTAAISYWKSSRALLASSQATLENLARLEAQNLAAEMSQTYDTVQTLAESLVTQRGQISRATVSQTFRQQLELHPERAGMCVLWEPDAFDGKDAQFIDAPEHDASGRAMSYWARVGGELVTEPLRDYEDPKLGAWYVTPRTLKKPVIIEPYPYEVGGKTLMLTTIAIPIMDGDKVLGVVTSDFELSALQERIAQLRPMGEGRAELLSPMGMVVASPDAANVGKTREDDTTRAILAAVAEDKLYTDFRADAGGMVEIYAPLRIGKSDRRFALGVMVPRDLLTAQARSLLGLVALVGLLAAASLCAGLWLLLRAMVLRPLADAVRVSGDVAQGRLDTAIPERRNDELGQLLRAQSHMREQIKAVIHAQSEMALRHDEGSISHRIDSSRFPGDYGVMVAGTNQLVSSHLDVTQRIVEVMQRYARGDLSVDMDRLPGEKAAITQAMDETKASLSAINAEIKRLAGAAAAGDFSLRGDEGRFEHDFGDMVAGLNRLMETTDGNLSEVSALLQAIARGDLTARMHGDFHGVFARMRDDANATVAQLTSIVGRIQQAAGSINLAASEIATGNNDLSRRTEQQAANLEETAASMEELTSTVRQNAEHARQANQLAQGAAGVASQGGQVVSQVVTTMSAIEASSKKIADIISVIDGIAFQTNILALNAAVEAARAGEQGR</sequence>
<dbReference type="CDD" id="cd06225">
    <property type="entry name" value="HAMP"/>
    <property type="match status" value="1"/>
</dbReference>
<dbReference type="Pfam" id="PF00015">
    <property type="entry name" value="MCPsignal"/>
    <property type="match status" value="1"/>
</dbReference>
<protein>
    <submittedName>
        <fullName evidence="12">Chemotaxis protein</fullName>
    </submittedName>
</protein>
<feature type="domain" description="Methyl-accepting transducer" evidence="10">
    <location>
        <begin position="584"/>
        <end position="705"/>
    </location>
</feature>
<dbReference type="SUPFAM" id="SSF58104">
    <property type="entry name" value="Methyl-accepting chemotaxis protein (MCP) signaling domain"/>
    <property type="match status" value="1"/>
</dbReference>
<evidence type="ECO:0000259" key="10">
    <source>
        <dbReference type="PROSITE" id="PS50111"/>
    </source>
</evidence>
<organism evidence="12 13">
    <name type="scientific">Stenotrophomonas nitritireducens</name>
    <dbReference type="NCBI Taxonomy" id="83617"/>
    <lineage>
        <taxon>Bacteria</taxon>
        <taxon>Pseudomonadati</taxon>
        <taxon>Pseudomonadota</taxon>
        <taxon>Gammaproteobacteria</taxon>
        <taxon>Lysobacterales</taxon>
        <taxon>Lysobacteraceae</taxon>
        <taxon>Stenotrophomonas</taxon>
    </lineage>
</organism>
<comment type="subcellular location">
    <subcellularLocation>
        <location evidence="1">Cell membrane</location>
        <topology evidence="1">Multi-pass membrane protein</topology>
    </subcellularLocation>
</comment>
<dbReference type="PANTHER" id="PTHR43531:SF14">
    <property type="entry name" value="METHYL-ACCEPTING CHEMOTAXIS PROTEIN I-RELATED"/>
    <property type="match status" value="1"/>
</dbReference>
<evidence type="ECO:0000256" key="5">
    <source>
        <dbReference type="ARBA" id="ARBA00022989"/>
    </source>
</evidence>
<dbReference type="RefSeq" id="WP_057505379.1">
    <property type="nucleotide sequence ID" value="NZ_LDJG01000035.1"/>
</dbReference>
<name>A0ABR5NFX9_9GAMM</name>
<dbReference type="PROSITE" id="PS50885">
    <property type="entry name" value="HAMP"/>
    <property type="match status" value="2"/>
</dbReference>
<comment type="caution">
    <text evidence="12">The sequence shown here is derived from an EMBL/GenBank/DDBJ whole genome shotgun (WGS) entry which is preliminary data.</text>
</comment>
<dbReference type="PROSITE" id="PS50111">
    <property type="entry name" value="CHEMOTAXIS_TRANSDUC_2"/>
    <property type="match status" value="1"/>
</dbReference>
<dbReference type="SMART" id="SM00304">
    <property type="entry name" value="HAMP"/>
    <property type="match status" value="3"/>
</dbReference>
<evidence type="ECO:0000256" key="7">
    <source>
        <dbReference type="ARBA" id="ARBA00029447"/>
    </source>
</evidence>
<dbReference type="EMBL" id="LDJG01000035">
    <property type="protein sequence ID" value="KRG54132.1"/>
    <property type="molecule type" value="Genomic_DNA"/>
</dbReference>
<evidence type="ECO:0000256" key="3">
    <source>
        <dbReference type="ARBA" id="ARBA00022481"/>
    </source>
</evidence>
<evidence type="ECO:0000256" key="1">
    <source>
        <dbReference type="ARBA" id="ARBA00004651"/>
    </source>
</evidence>
<dbReference type="Pfam" id="PF18575">
    <property type="entry name" value="HAMP_N3"/>
    <property type="match status" value="1"/>
</dbReference>